<evidence type="ECO:0000256" key="1">
    <source>
        <dbReference type="ARBA" id="ARBA00001412"/>
    </source>
</evidence>
<feature type="signal peptide" evidence="4">
    <location>
        <begin position="1"/>
        <end position="21"/>
    </location>
</feature>
<dbReference type="PANTHER" id="PTHR23421">
    <property type="entry name" value="BETA-GALACTOSIDASE RELATED"/>
    <property type="match status" value="1"/>
</dbReference>
<evidence type="ECO:0000313" key="7">
    <source>
        <dbReference type="RefSeq" id="XP_022972609.1"/>
    </source>
</evidence>
<dbReference type="SUPFAM" id="SSF51445">
    <property type="entry name" value="(Trans)glycosidases"/>
    <property type="match status" value="1"/>
</dbReference>
<reference evidence="7" key="1">
    <citation type="submission" date="2025-08" db="UniProtKB">
        <authorList>
            <consortium name="RefSeq"/>
        </authorList>
    </citation>
    <scope>IDENTIFICATION</scope>
    <source>
        <tissue evidence="7">Young leaves</tissue>
    </source>
</reference>
<keyword evidence="4" id="KW-0732">Signal</keyword>
<sequence length="191" mass="21686">MGYRESLVLVNSLVLAVLALALFSSGEKLSVSYDGRALTINGQRKIIVSGSIHYPRSTPEMWPLLIDKAKQGGIDAIETYVFWNAHEPQQGQYDFSGNNDLVRFIRTIQEQGLYAILRIGPYVCAEWNYGGFPVWLHNLPGIEFRTKNKVFMDEMEKFSTLIINMMKEYELFASQGGPIIIAQMIDTKLKE</sequence>
<accession>A0A6J1IC28</accession>
<feature type="chain" id="PRO_5026647039" description="beta-galactosidase" evidence="4">
    <location>
        <begin position="22"/>
        <end position="191"/>
    </location>
</feature>
<evidence type="ECO:0000313" key="6">
    <source>
        <dbReference type="Proteomes" id="UP000504608"/>
    </source>
</evidence>
<comment type="similarity">
    <text evidence="2">Belongs to the glycosyl hydrolase 35 family.</text>
</comment>
<protein>
    <recommendedName>
        <fullName evidence="3">beta-galactosidase</fullName>
        <ecNumber evidence="3">3.2.1.23</ecNumber>
    </recommendedName>
</protein>
<evidence type="ECO:0000256" key="2">
    <source>
        <dbReference type="ARBA" id="ARBA00009809"/>
    </source>
</evidence>
<dbReference type="GeneID" id="111471146"/>
<dbReference type="InterPro" id="IPR031330">
    <property type="entry name" value="Gly_Hdrlase_35_cat"/>
</dbReference>
<evidence type="ECO:0000256" key="4">
    <source>
        <dbReference type="SAM" id="SignalP"/>
    </source>
</evidence>
<dbReference type="OrthoDB" id="1657402at2759"/>
<evidence type="ECO:0000256" key="3">
    <source>
        <dbReference type="ARBA" id="ARBA00012756"/>
    </source>
</evidence>
<proteinExistence type="inferred from homology"/>
<dbReference type="RefSeq" id="XP_022972609.1">
    <property type="nucleotide sequence ID" value="XM_023116841.1"/>
</dbReference>
<dbReference type="InterPro" id="IPR001944">
    <property type="entry name" value="Glycoside_Hdrlase_35"/>
</dbReference>
<dbReference type="Gene3D" id="3.20.20.80">
    <property type="entry name" value="Glycosidases"/>
    <property type="match status" value="1"/>
</dbReference>
<name>A0A6J1IC28_CUCMA</name>
<organism evidence="6 7">
    <name type="scientific">Cucurbita maxima</name>
    <name type="common">Pumpkin</name>
    <name type="synonym">Winter squash</name>
    <dbReference type="NCBI Taxonomy" id="3661"/>
    <lineage>
        <taxon>Eukaryota</taxon>
        <taxon>Viridiplantae</taxon>
        <taxon>Streptophyta</taxon>
        <taxon>Embryophyta</taxon>
        <taxon>Tracheophyta</taxon>
        <taxon>Spermatophyta</taxon>
        <taxon>Magnoliopsida</taxon>
        <taxon>eudicotyledons</taxon>
        <taxon>Gunneridae</taxon>
        <taxon>Pentapetalae</taxon>
        <taxon>rosids</taxon>
        <taxon>fabids</taxon>
        <taxon>Cucurbitales</taxon>
        <taxon>Cucurbitaceae</taxon>
        <taxon>Cucurbiteae</taxon>
        <taxon>Cucurbita</taxon>
    </lineage>
</organism>
<dbReference type="GO" id="GO:0004565">
    <property type="term" value="F:beta-galactosidase activity"/>
    <property type="evidence" value="ECO:0007669"/>
    <property type="project" value="UniProtKB-EC"/>
</dbReference>
<dbReference type="EC" id="3.2.1.23" evidence="3"/>
<dbReference type="AlphaFoldDB" id="A0A6J1IC28"/>
<keyword evidence="6" id="KW-1185">Reference proteome</keyword>
<comment type="catalytic activity">
    <reaction evidence="1">
        <text>Hydrolysis of terminal non-reducing beta-D-galactose residues in beta-D-galactosides.</text>
        <dbReference type="EC" id="3.2.1.23"/>
    </reaction>
</comment>
<dbReference type="GO" id="GO:0005975">
    <property type="term" value="P:carbohydrate metabolic process"/>
    <property type="evidence" value="ECO:0007669"/>
    <property type="project" value="InterPro"/>
</dbReference>
<dbReference type="PRINTS" id="PR00742">
    <property type="entry name" value="GLHYDRLASE35"/>
</dbReference>
<gene>
    <name evidence="7" type="primary">LOC111471146</name>
</gene>
<feature type="domain" description="Glycoside hydrolase 35 catalytic" evidence="5">
    <location>
        <begin position="38"/>
        <end position="184"/>
    </location>
</feature>
<dbReference type="Proteomes" id="UP000504608">
    <property type="component" value="Unplaced"/>
</dbReference>
<dbReference type="KEGG" id="cmax:111471146"/>
<dbReference type="Pfam" id="PF01301">
    <property type="entry name" value="Glyco_hydro_35"/>
    <property type="match status" value="1"/>
</dbReference>
<evidence type="ECO:0000259" key="5">
    <source>
        <dbReference type="Pfam" id="PF01301"/>
    </source>
</evidence>
<dbReference type="InterPro" id="IPR017853">
    <property type="entry name" value="GH"/>
</dbReference>